<dbReference type="CDD" id="cd16913">
    <property type="entry name" value="YkuD_like"/>
    <property type="match status" value="1"/>
</dbReference>
<organism evidence="9 10">
    <name type="scientific">Thiospirillum jenense</name>
    <dbReference type="NCBI Taxonomy" id="1653858"/>
    <lineage>
        <taxon>Bacteria</taxon>
        <taxon>Pseudomonadati</taxon>
        <taxon>Pseudomonadota</taxon>
        <taxon>Gammaproteobacteria</taxon>
        <taxon>Chromatiales</taxon>
        <taxon>Chromatiaceae</taxon>
        <taxon>Thiospirillum</taxon>
    </lineage>
</organism>
<keyword evidence="4 7" id="KW-0133">Cell shape</keyword>
<dbReference type="GO" id="GO:0009252">
    <property type="term" value="P:peptidoglycan biosynthetic process"/>
    <property type="evidence" value="ECO:0007669"/>
    <property type="project" value="UniProtKB-UniPathway"/>
</dbReference>
<evidence type="ECO:0000259" key="8">
    <source>
        <dbReference type="PROSITE" id="PS52029"/>
    </source>
</evidence>
<dbReference type="SUPFAM" id="SSF141523">
    <property type="entry name" value="L,D-transpeptidase catalytic domain-like"/>
    <property type="match status" value="1"/>
</dbReference>
<dbReference type="GO" id="GO:0016740">
    <property type="term" value="F:transferase activity"/>
    <property type="evidence" value="ECO:0007669"/>
    <property type="project" value="UniProtKB-KW"/>
</dbReference>
<comment type="caution">
    <text evidence="9">The sequence shown here is derived from an EMBL/GenBank/DDBJ whole genome shotgun (WGS) entry which is preliminary data.</text>
</comment>
<sequence length="166" mass="18626">MMPLLTPTMTGCSTTKPQSVVSTSRVSQVVVRKAARNLSLYKGNQLVREYRINLGHVPKGHKMQEGDKRTPEGDYILDWRNARSRYYKSIHISYPNVHDRTFAQAIGIDPGGMIMIHGRPSSAKTAGLMKEYDALDWTDGCIAVSNEAMEQIWRLVPDGTPIRILP</sequence>
<dbReference type="Gene3D" id="2.40.440.10">
    <property type="entry name" value="L,D-transpeptidase catalytic domain-like"/>
    <property type="match status" value="1"/>
</dbReference>
<dbReference type="InterPro" id="IPR005490">
    <property type="entry name" value="LD_TPept_cat_dom"/>
</dbReference>
<evidence type="ECO:0000256" key="7">
    <source>
        <dbReference type="PROSITE-ProRule" id="PRU01373"/>
    </source>
</evidence>
<dbReference type="UniPathway" id="UPA00219"/>
<gene>
    <name evidence="9" type="ORF">HUK38_10715</name>
</gene>
<dbReference type="Pfam" id="PF03734">
    <property type="entry name" value="YkuD"/>
    <property type="match status" value="1"/>
</dbReference>
<dbReference type="PANTHER" id="PTHR36699">
    <property type="entry name" value="LD-TRANSPEPTIDASE"/>
    <property type="match status" value="1"/>
</dbReference>
<evidence type="ECO:0000256" key="5">
    <source>
        <dbReference type="ARBA" id="ARBA00022984"/>
    </source>
</evidence>
<keyword evidence="5 7" id="KW-0573">Peptidoglycan synthesis</keyword>
<dbReference type="InterPro" id="IPR038063">
    <property type="entry name" value="Transpep_catalytic_dom"/>
</dbReference>
<dbReference type="GO" id="GO:0004180">
    <property type="term" value="F:carboxypeptidase activity"/>
    <property type="evidence" value="ECO:0007669"/>
    <property type="project" value="UniProtKB-ARBA"/>
</dbReference>
<evidence type="ECO:0000256" key="3">
    <source>
        <dbReference type="ARBA" id="ARBA00022679"/>
    </source>
</evidence>
<proteinExistence type="inferred from homology"/>
<evidence type="ECO:0000313" key="9">
    <source>
        <dbReference type="EMBL" id="MBB1126697.1"/>
    </source>
</evidence>
<evidence type="ECO:0000256" key="6">
    <source>
        <dbReference type="ARBA" id="ARBA00023316"/>
    </source>
</evidence>
<dbReference type="Proteomes" id="UP000548632">
    <property type="component" value="Unassembled WGS sequence"/>
</dbReference>
<keyword evidence="6 7" id="KW-0961">Cell wall biogenesis/degradation</keyword>
<comment type="pathway">
    <text evidence="1 7">Cell wall biogenesis; peptidoglycan biosynthesis.</text>
</comment>
<evidence type="ECO:0000256" key="4">
    <source>
        <dbReference type="ARBA" id="ARBA00022960"/>
    </source>
</evidence>
<feature type="domain" description="L,D-TPase catalytic" evidence="8">
    <location>
        <begin position="27"/>
        <end position="165"/>
    </location>
</feature>
<dbReference type="EMBL" id="JABVCQ010000024">
    <property type="protein sequence ID" value="MBB1126697.1"/>
    <property type="molecule type" value="Genomic_DNA"/>
</dbReference>
<dbReference type="GO" id="GO:0008360">
    <property type="term" value="P:regulation of cell shape"/>
    <property type="evidence" value="ECO:0007669"/>
    <property type="project" value="UniProtKB-UniRule"/>
</dbReference>
<comment type="similarity">
    <text evidence="2">Belongs to the YkuD family.</text>
</comment>
<evidence type="ECO:0000256" key="1">
    <source>
        <dbReference type="ARBA" id="ARBA00004752"/>
    </source>
</evidence>
<name>A0A839HIK0_9GAMM</name>
<feature type="active site" description="Nucleophile" evidence="7">
    <location>
        <position position="141"/>
    </location>
</feature>
<dbReference type="GO" id="GO:0071555">
    <property type="term" value="P:cell wall organization"/>
    <property type="evidence" value="ECO:0007669"/>
    <property type="project" value="UniProtKB-UniRule"/>
</dbReference>
<keyword evidence="3" id="KW-0808">Transferase</keyword>
<dbReference type="PROSITE" id="PS52029">
    <property type="entry name" value="LD_TPASE"/>
    <property type="match status" value="1"/>
</dbReference>
<keyword evidence="10" id="KW-1185">Reference proteome</keyword>
<evidence type="ECO:0000313" key="10">
    <source>
        <dbReference type="Proteomes" id="UP000548632"/>
    </source>
</evidence>
<feature type="active site" description="Proton donor/acceptor" evidence="7">
    <location>
        <position position="117"/>
    </location>
</feature>
<dbReference type="PANTHER" id="PTHR36699:SF1">
    <property type="entry name" value="L,D-TRANSPEPTIDASE YAFK-RELATED"/>
    <property type="match status" value="1"/>
</dbReference>
<protein>
    <submittedName>
        <fullName evidence="9">L,D-transpeptidase family protein</fullName>
    </submittedName>
</protein>
<evidence type="ECO:0000256" key="2">
    <source>
        <dbReference type="ARBA" id="ARBA00005992"/>
    </source>
</evidence>
<accession>A0A839HIK0</accession>
<reference evidence="9 10" key="1">
    <citation type="journal article" date="2020" name="Arch. Microbiol.">
        <title>The genome sequence of the giant phototrophic gammaproteobacterium Thiospirillum jenense gives insight into its physiological properties and phylogenetic relationships.</title>
        <authorList>
            <person name="Imhoff J.F."/>
            <person name="Meyer T.E."/>
            <person name="Kyndt J.A."/>
        </authorList>
    </citation>
    <scope>NUCLEOTIDE SEQUENCE [LARGE SCALE GENOMIC DNA]</scope>
    <source>
        <strain evidence="9 10">DSM 216</strain>
    </source>
</reference>
<dbReference type="AlphaFoldDB" id="A0A839HIK0"/>